<dbReference type="EMBL" id="CAMXCT010006573">
    <property type="protein sequence ID" value="CAI4016232.1"/>
    <property type="molecule type" value="Genomic_DNA"/>
</dbReference>
<organism evidence="1">
    <name type="scientific">Cladocopium goreaui</name>
    <dbReference type="NCBI Taxonomy" id="2562237"/>
    <lineage>
        <taxon>Eukaryota</taxon>
        <taxon>Sar</taxon>
        <taxon>Alveolata</taxon>
        <taxon>Dinophyceae</taxon>
        <taxon>Suessiales</taxon>
        <taxon>Symbiodiniaceae</taxon>
        <taxon>Cladocopium</taxon>
    </lineage>
</organism>
<evidence type="ECO:0000313" key="3">
    <source>
        <dbReference type="Proteomes" id="UP001152797"/>
    </source>
</evidence>
<reference evidence="2" key="2">
    <citation type="submission" date="2024-04" db="EMBL/GenBank/DDBJ databases">
        <authorList>
            <person name="Chen Y."/>
            <person name="Shah S."/>
            <person name="Dougan E. K."/>
            <person name="Thang M."/>
            <person name="Chan C."/>
        </authorList>
    </citation>
    <scope>NUCLEOTIDE SEQUENCE [LARGE SCALE GENOMIC DNA]</scope>
</reference>
<dbReference type="AlphaFoldDB" id="A0A9P1DVK5"/>
<comment type="caution">
    <text evidence="1">The sequence shown here is derived from an EMBL/GenBank/DDBJ whole genome shotgun (WGS) entry which is preliminary data.</text>
</comment>
<gene>
    <name evidence="1" type="ORF">C1SCF055_LOCUS40987</name>
</gene>
<sequence length="338" mass="37654">MGKWTATPKKNLKKVQKTTPSLASLASGKVPQKGLQQSLVCVVAPFANKAAIFTGRGGRGVLAEASDACSLWAILLIAGKDVGNFLHRLDQQLALFMEGRGITWDGYIDEHCVKMSTSNGYDPLNIGVKNWSRAFYFAVEEPSNEVVAMMSMLDDFYKWRLTSSPKAKPIRIQWVVPSSVPVTEDSLEYPSVELILSDEQVQEYLRDHLHEFESPTSAKHLIGVVEFQGQSGLITLYGDGYVHRQGLQDYAETVERDGRTEYVYSTGYVALVELPHHELITTCIDNRLTLLRPVPELPDVNAVRCWNALLDMPHLIGQKASEEPCESGKMHADEDVED</sequence>
<proteinExistence type="predicted"/>
<reference evidence="1" key="1">
    <citation type="submission" date="2022-10" db="EMBL/GenBank/DDBJ databases">
        <authorList>
            <person name="Chen Y."/>
            <person name="Dougan E. K."/>
            <person name="Chan C."/>
            <person name="Rhodes N."/>
            <person name="Thang M."/>
        </authorList>
    </citation>
    <scope>NUCLEOTIDE SEQUENCE</scope>
</reference>
<name>A0A9P1DVK5_9DINO</name>
<dbReference type="Proteomes" id="UP001152797">
    <property type="component" value="Unassembled WGS sequence"/>
</dbReference>
<dbReference type="EMBL" id="CAMXCT030006573">
    <property type="protein sequence ID" value="CAL4803544.1"/>
    <property type="molecule type" value="Genomic_DNA"/>
</dbReference>
<evidence type="ECO:0000313" key="2">
    <source>
        <dbReference type="EMBL" id="CAL1169607.1"/>
    </source>
</evidence>
<dbReference type="EMBL" id="CAMXCT020006573">
    <property type="protein sequence ID" value="CAL1169607.1"/>
    <property type="molecule type" value="Genomic_DNA"/>
</dbReference>
<keyword evidence="3" id="KW-1185">Reference proteome</keyword>
<accession>A0A9P1DVK5</accession>
<protein>
    <submittedName>
        <fullName evidence="1">Uncharacterized protein</fullName>
    </submittedName>
</protein>
<evidence type="ECO:0000313" key="1">
    <source>
        <dbReference type="EMBL" id="CAI4016232.1"/>
    </source>
</evidence>